<sequence length="281" mass="29904">MNHRLALLSLLLLPLMACSRQEPTAEPAAPASDGPAAEAAPAAEAPAADEAVAETDTADSAEAPAATDDVEAEADAPAPVPVPAVDPNAGAALVEGSDYIEIRNGQPFAPRDGKVEVVEIFGYVCPSCAQFQPLVRAWKAKLPADVRFTYVPAMFGGTWDDYARAFYTAEAMGLVDKTHDAMYQAIHIDRTLKGERGRDSVQDIAAFYGKHGADPKQFASTMSSFAINAKTNRAKQFAMRSQISGTPSLVIDGKYLVKGTSYQNMLEIADQLIARERAAGQ</sequence>
<protein>
    <recommendedName>
        <fullName evidence="3">Thiol:disulfide interchange protein DsbA</fullName>
    </recommendedName>
</protein>
<keyword evidence="7" id="KW-0676">Redox-active center</keyword>
<dbReference type="Proteomes" id="UP001501727">
    <property type="component" value="Unassembled WGS sequence"/>
</dbReference>
<evidence type="ECO:0000256" key="8">
    <source>
        <dbReference type="SAM" id="MobiDB-lite"/>
    </source>
</evidence>
<comment type="subcellular location">
    <subcellularLocation>
        <location evidence="1">Periplasm</location>
    </subcellularLocation>
</comment>
<feature type="signal peptide" evidence="9">
    <location>
        <begin position="1"/>
        <end position="19"/>
    </location>
</feature>
<evidence type="ECO:0000256" key="7">
    <source>
        <dbReference type="ARBA" id="ARBA00023284"/>
    </source>
</evidence>
<evidence type="ECO:0000256" key="3">
    <source>
        <dbReference type="ARBA" id="ARBA00013831"/>
    </source>
</evidence>
<dbReference type="SUPFAM" id="SSF52833">
    <property type="entry name" value="Thioredoxin-like"/>
    <property type="match status" value="1"/>
</dbReference>
<accession>A0ABP7MM21</accession>
<dbReference type="PANTHER" id="PTHR35891:SF2">
    <property type="entry name" value="THIOL:DISULFIDE INTERCHANGE PROTEIN DSBA"/>
    <property type="match status" value="1"/>
</dbReference>
<dbReference type="InterPro" id="IPR050824">
    <property type="entry name" value="Thiol_disulfide_DsbA"/>
</dbReference>
<dbReference type="PROSITE" id="PS51352">
    <property type="entry name" value="THIOREDOXIN_2"/>
    <property type="match status" value="1"/>
</dbReference>
<feature type="compositionally biased region" description="Low complexity" evidence="8">
    <location>
        <begin position="25"/>
        <end position="50"/>
    </location>
</feature>
<dbReference type="InterPro" id="IPR013766">
    <property type="entry name" value="Thioredoxin_domain"/>
</dbReference>
<feature type="region of interest" description="Disordered" evidence="8">
    <location>
        <begin position="24"/>
        <end position="87"/>
    </location>
</feature>
<dbReference type="RefSeq" id="WP_344759869.1">
    <property type="nucleotide sequence ID" value="NZ_BAAAZU010000011.1"/>
</dbReference>
<evidence type="ECO:0000256" key="1">
    <source>
        <dbReference type="ARBA" id="ARBA00004418"/>
    </source>
</evidence>
<evidence type="ECO:0000256" key="4">
    <source>
        <dbReference type="ARBA" id="ARBA00022729"/>
    </source>
</evidence>
<evidence type="ECO:0000256" key="6">
    <source>
        <dbReference type="ARBA" id="ARBA00023157"/>
    </source>
</evidence>
<reference evidence="12" key="1">
    <citation type="journal article" date="2019" name="Int. J. Syst. Evol. Microbiol.">
        <title>The Global Catalogue of Microorganisms (GCM) 10K type strain sequencing project: providing services to taxonomists for standard genome sequencing and annotation.</title>
        <authorList>
            <consortium name="The Broad Institute Genomics Platform"/>
            <consortium name="The Broad Institute Genome Sequencing Center for Infectious Disease"/>
            <person name="Wu L."/>
            <person name="Ma J."/>
        </authorList>
    </citation>
    <scope>NUCLEOTIDE SEQUENCE [LARGE SCALE GENOMIC DNA]</scope>
    <source>
        <strain evidence="12">JCM 16916</strain>
    </source>
</reference>
<evidence type="ECO:0000256" key="9">
    <source>
        <dbReference type="SAM" id="SignalP"/>
    </source>
</evidence>
<keyword evidence="12" id="KW-1185">Reference proteome</keyword>
<evidence type="ECO:0000313" key="11">
    <source>
        <dbReference type="EMBL" id="GAA3925985.1"/>
    </source>
</evidence>
<dbReference type="Pfam" id="PF01323">
    <property type="entry name" value="DSBA"/>
    <property type="match status" value="1"/>
</dbReference>
<dbReference type="InterPro" id="IPR036249">
    <property type="entry name" value="Thioredoxin-like_sf"/>
</dbReference>
<evidence type="ECO:0000313" key="12">
    <source>
        <dbReference type="Proteomes" id="UP001501727"/>
    </source>
</evidence>
<evidence type="ECO:0000259" key="10">
    <source>
        <dbReference type="PROSITE" id="PS51352"/>
    </source>
</evidence>
<keyword evidence="6" id="KW-1015">Disulfide bond</keyword>
<dbReference type="CDD" id="cd03019">
    <property type="entry name" value="DsbA_DsbA"/>
    <property type="match status" value="1"/>
</dbReference>
<feature type="chain" id="PRO_5045864296" description="Thiol:disulfide interchange protein DsbA" evidence="9">
    <location>
        <begin position="20"/>
        <end position="281"/>
    </location>
</feature>
<proteinExistence type="inferred from homology"/>
<evidence type="ECO:0000256" key="2">
    <source>
        <dbReference type="ARBA" id="ARBA00005791"/>
    </source>
</evidence>
<dbReference type="Gene3D" id="3.40.30.10">
    <property type="entry name" value="Glutaredoxin"/>
    <property type="match status" value="1"/>
</dbReference>
<name>A0ABP7MM21_9GAMM</name>
<comment type="caution">
    <text evidence="11">The sequence shown here is derived from an EMBL/GenBank/DDBJ whole genome shotgun (WGS) entry which is preliminary data.</text>
</comment>
<feature type="domain" description="Thioredoxin" evidence="10">
    <location>
        <begin position="52"/>
        <end position="274"/>
    </location>
</feature>
<comment type="similarity">
    <text evidence="2">Belongs to the thioredoxin family. DsbA subfamily.</text>
</comment>
<gene>
    <name evidence="11" type="ORF">GCM10022229_20150</name>
</gene>
<dbReference type="InterPro" id="IPR001853">
    <property type="entry name" value="DSBA-like_thioredoxin_dom"/>
</dbReference>
<dbReference type="InterPro" id="IPR023205">
    <property type="entry name" value="DsbA/DsbL"/>
</dbReference>
<keyword evidence="5" id="KW-0574">Periplasm</keyword>
<dbReference type="EMBL" id="BAAAZU010000011">
    <property type="protein sequence ID" value="GAA3925985.1"/>
    <property type="molecule type" value="Genomic_DNA"/>
</dbReference>
<keyword evidence="4 9" id="KW-0732">Signal</keyword>
<dbReference type="PANTHER" id="PTHR35891">
    <property type="entry name" value="THIOL:DISULFIDE INTERCHANGE PROTEIN DSBA"/>
    <property type="match status" value="1"/>
</dbReference>
<organism evidence="11 12">
    <name type="scientific">Luteimonas lutimaris</name>
    <dbReference type="NCBI Taxonomy" id="698645"/>
    <lineage>
        <taxon>Bacteria</taxon>
        <taxon>Pseudomonadati</taxon>
        <taxon>Pseudomonadota</taxon>
        <taxon>Gammaproteobacteria</taxon>
        <taxon>Lysobacterales</taxon>
        <taxon>Lysobacteraceae</taxon>
        <taxon>Luteimonas</taxon>
    </lineage>
</organism>
<evidence type="ECO:0000256" key="5">
    <source>
        <dbReference type="ARBA" id="ARBA00022764"/>
    </source>
</evidence>